<feature type="region of interest" description="Disordered" evidence="1">
    <location>
        <begin position="66"/>
        <end position="86"/>
    </location>
</feature>
<evidence type="ECO:0000256" key="1">
    <source>
        <dbReference type="SAM" id="MobiDB-lite"/>
    </source>
</evidence>
<reference evidence="3" key="1">
    <citation type="submission" date="2016-10" db="EMBL/GenBank/DDBJ databases">
        <authorList>
            <person name="Varghese N."/>
            <person name="Submissions S."/>
        </authorList>
    </citation>
    <scope>NUCLEOTIDE SEQUENCE [LARGE SCALE GENOMIC DNA]</scope>
    <source>
        <strain evidence="3">ATCC 25963</strain>
    </source>
</reference>
<dbReference type="InterPro" id="IPR011447">
    <property type="entry name" value="DUF1552"/>
</dbReference>
<proteinExistence type="predicted"/>
<dbReference type="EMBL" id="FOMX01000027">
    <property type="protein sequence ID" value="SFF07043.1"/>
    <property type="molecule type" value="Genomic_DNA"/>
</dbReference>
<dbReference type="RefSeq" id="WP_096332247.1">
    <property type="nucleotide sequence ID" value="NZ_FOMX01000027.1"/>
</dbReference>
<dbReference type="OrthoDB" id="231687at2"/>
<sequence length="460" mass="49315">MSFLVRKPPLSRRTVLRGAIGGAAVALALPPLEAMLGEGARAAEPTGDPIFGLFYWANGVPWHAGHGPDQGANSPGGDVWTPPTIGADFTPSPLLTPLAAHKVSVATGLEPKTEVPQPDNGQSDGHMRGFMVAMTGDRIRPEGFDHPSHTLTCLRPTLDQYIAGHEQFYGNSPSRFRSLCLGVSEARFHDYGHWNAISFTGPDSPVAAIHNPAQLYSMLFDVPADLMALTRRVTLIDAVMADAEGLRGRLGGTDKQRLEAHLDHLREVQRRLDLSSGTCDVIPAAPGDSADVIARTDIMAGLLAAALNCGLTRVFSFMLSSPATTHVFNNLGVPNGMHQVCHDGQWEYVRSITEYQMLAFARLLDHLALAVDPMGVSVLDRACVYGVSEYGEGYKHSVAEMPVVLAGGANGKLVRGYHYREQGGNLCKVHVTILRALGIDTPSYGFNGGETTEHLTGILA</sequence>
<evidence type="ECO:0000313" key="2">
    <source>
        <dbReference type="EMBL" id="SFF07043.1"/>
    </source>
</evidence>
<name>A0A1I2FPY0_9BACT</name>
<dbReference type="Proteomes" id="UP000199400">
    <property type="component" value="Unassembled WGS sequence"/>
</dbReference>
<evidence type="ECO:0000313" key="3">
    <source>
        <dbReference type="Proteomes" id="UP000199400"/>
    </source>
</evidence>
<evidence type="ECO:0008006" key="4">
    <source>
        <dbReference type="Google" id="ProtNLM"/>
    </source>
</evidence>
<keyword evidence="3" id="KW-1185">Reference proteome</keyword>
<dbReference type="InterPro" id="IPR006311">
    <property type="entry name" value="TAT_signal"/>
</dbReference>
<dbReference type="STRING" id="54.SAMN02745121_06775"/>
<protein>
    <recommendedName>
        <fullName evidence="4">Tat (Twin-arginine translocation) pathway signal sequence</fullName>
    </recommendedName>
</protein>
<dbReference type="Pfam" id="PF07586">
    <property type="entry name" value="HXXSHH"/>
    <property type="match status" value="1"/>
</dbReference>
<organism evidence="2 3">
    <name type="scientific">Nannocystis exedens</name>
    <dbReference type="NCBI Taxonomy" id="54"/>
    <lineage>
        <taxon>Bacteria</taxon>
        <taxon>Pseudomonadati</taxon>
        <taxon>Myxococcota</taxon>
        <taxon>Polyangia</taxon>
        <taxon>Nannocystales</taxon>
        <taxon>Nannocystaceae</taxon>
        <taxon>Nannocystis</taxon>
    </lineage>
</organism>
<dbReference type="PROSITE" id="PS51318">
    <property type="entry name" value="TAT"/>
    <property type="match status" value="1"/>
</dbReference>
<dbReference type="AlphaFoldDB" id="A0A1I2FPY0"/>
<accession>A0A1I2FPY0</accession>
<gene>
    <name evidence="2" type="ORF">SAMN02745121_06775</name>
</gene>